<dbReference type="AlphaFoldDB" id="S3JZM1"/>
<organism evidence="1 2">
    <name type="scientific">Treponema maltophilum ATCC 51939</name>
    <dbReference type="NCBI Taxonomy" id="1125699"/>
    <lineage>
        <taxon>Bacteria</taxon>
        <taxon>Pseudomonadati</taxon>
        <taxon>Spirochaetota</taxon>
        <taxon>Spirochaetia</taxon>
        <taxon>Spirochaetales</taxon>
        <taxon>Treponemataceae</taxon>
        <taxon>Treponema</taxon>
    </lineage>
</organism>
<sequence length="85" mass="10267">MRNIEKYGNDYNTKNDFETVQVLYRRKKVLECLHNAAPPPPDKYWKSGAVWNRFFYSIKIFQNISSPNRVPCFLKMHNIWQKKTI</sequence>
<proteinExistence type="predicted"/>
<dbReference type="Proteomes" id="UP000014541">
    <property type="component" value="Unassembled WGS sequence"/>
</dbReference>
<dbReference type="EMBL" id="ATFF01000006">
    <property type="protein sequence ID" value="EPF30680.1"/>
    <property type="molecule type" value="Genomic_DNA"/>
</dbReference>
<name>S3JZM1_TREMA</name>
<keyword evidence="2" id="KW-1185">Reference proteome</keyword>
<dbReference type="STRING" id="1125699.HMPREF9194_00999"/>
<gene>
    <name evidence="1" type="ORF">HMPREF9194_00999</name>
</gene>
<reference evidence="1 2" key="1">
    <citation type="submission" date="2013-04" db="EMBL/GenBank/DDBJ databases">
        <title>The Genome Sequence of Treponema maltophilum ATCC 51939.</title>
        <authorList>
            <consortium name="The Broad Institute Genomics Platform"/>
            <person name="Earl A."/>
            <person name="Ward D."/>
            <person name="Feldgarden M."/>
            <person name="Gevers D."/>
            <person name="Leonetti C."/>
            <person name="Blanton J.M."/>
            <person name="Dewhirst F.E."/>
            <person name="Izard J."/>
            <person name="Walker B."/>
            <person name="Young S."/>
            <person name="Zeng Q."/>
            <person name="Gargeya S."/>
            <person name="Fitzgerald M."/>
            <person name="Haas B."/>
            <person name="Abouelleil A."/>
            <person name="Allen A.W."/>
            <person name="Alvarado L."/>
            <person name="Arachchi H.M."/>
            <person name="Berlin A.M."/>
            <person name="Chapman S.B."/>
            <person name="Gainer-Dewar J."/>
            <person name="Goldberg J."/>
            <person name="Griggs A."/>
            <person name="Gujja S."/>
            <person name="Hansen M."/>
            <person name="Howarth C."/>
            <person name="Imamovic A."/>
            <person name="Ireland A."/>
            <person name="Larimer J."/>
            <person name="McCowan C."/>
            <person name="Murphy C."/>
            <person name="Pearson M."/>
            <person name="Poon T.W."/>
            <person name="Priest M."/>
            <person name="Roberts A."/>
            <person name="Saif S."/>
            <person name="Shea T."/>
            <person name="Sisk P."/>
            <person name="Sykes S."/>
            <person name="Wortman J."/>
            <person name="Nusbaum C."/>
            <person name="Birren B."/>
        </authorList>
    </citation>
    <scope>NUCLEOTIDE SEQUENCE [LARGE SCALE GENOMIC DNA]</scope>
    <source>
        <strain evidence="1 2">ATCC 51939</strain>
    </source>
</reference>
<comment type="caution">
    <text evidence="1">The sequence shown here is derived from an EMBL/GenBank/DDBJ whole genome shotgun (WGS) entry which is preliminary data.</text>
</comment>
<evidence type="ECO:0000313" key="1">
    <source>
        <dbReference type="EMBL" id="EPF30680.1"/>
    </source>
</evidence>
<accession>S3JZM1</accession>
<dbReference type="HOGENOM" id="CLU_2511711_0_0_12"/>
<protein>
    <submittedName>
        <fullName evidence="1">Uncharacterized protein</fullName>
    </submittedName>
</protein>
<evidence type="ECO:0000313" key="2">
    <source>
        <dbReference type="Proteomes" id="UP000014541"/>
    </source>
</evidence>